<dbReference type="GO" id="GO:0016491">
    <property type="term" value="F:oxidoreductase activity"/>
    <property type="evidence" value="ECO:0007669"/>
    <property type="project" value="InterPro"/>
</dbReference>
<keyword evidence="3 5" id="KW-1133">Transmembrane helix</keyword>
<dbReference type="Proteomes" id="UP000244081">
    <property type="component" value="Unassembled WGS sequence"/>
</dbReference>
<comment type="subcellular location">
    <subcellularLocation>
        <location evidence="1">Membrane</location>
    </subcellularLocation>
</comment>
<keyword evidence="4 5" id="KW-0472">Membrane</keyword>
<proteinExistence type="predicted"/>
<keyword evidence="2 5" id="KW-0812">Transmembrane</keyword>
<dbReference type="GO" id="GO:0008610">
    <property type="term" value="P:lipid biosynthetic process"/>
    <property type="evidence" value="ECO:0007669"/>
    <property type="project" value="InterPro"/>
</dbReference>
<dbReference type="GO" id="GO:0016020">
    <property type="term" value="C:membrane"/>
    <property type="evidence" value="ECO:0007669"/>
    <property type="project" value="UniProtKB-SubCell"/>
</dbReference>
<dbReference type="GO" id="GO:0005506">
    <property type="term" value="F:iron ion binding"/>
    <property type="evidence" value="ECO:0007669"/>
    <property type="project" value="InterPro"/>
</dbReference>
<evidence type="ECO:0000313" key="8">
    <source>
        <dbReference type="Proteomes" id="UP000244081"/>
    </source>
</evidence>
<evidence type="ECO:0000256" key="2">
    <source>
        <dbReference type="ARBA" id="ARBA00022692"/>
    </source>
</evidence>
<dbReference type="Pfam" id="PF04116">
    <property type="entry name" value="FA_hydroxylase"/>
    <property type="match status" value="1"/>
</dbReference>
<evidence type="ECO:0000256" key="1">
    <source>
        <dbReference type="ARBA" id="ARBA00004370"/>
    </source>
</evidence>
<organism evidence="7 8">
    <name type="scientific">Breoghania corrubedonensis</name>
    <dbReference type="NCBI Taxonomy" id="665038"/>
    <lineage>
        <taxon>Bacteria</taxon>
        <taxon>Pseudomonadati</taxon>
        <taxon>Pseudomonadota</taxon>
        <taxon>Alphaproteobacteria</taxon>
        <taxon>Hyphomicrobiales</taxon>
        <taxon>Stappiaceae</taxon>
        <taxon>Breoghania</taxon>
    </lineage>
</organism>
<feature type="transmembrane region" description="Helical" evidence="5">
    <location>
        <begin position="66"/>
        <end position="84"/>
    </location>
</feature>
<evidence type="ECO:0000259" key="6">
    <source>
        <dbReference type="Pfam" id="PF04116"/>
    </source>
</evidence>
<accession>A0A2T5VCT1</accession>
<dbReference type="PANTHER" id="PTHR11863">
    <property type="entry name" value="STEROL DESATURASE"/>
    <property type="match status" value="1"/>
</dbReference>
<evidence type="ECO:0000256" key="5">
    <source>
        <dbReference type="SAM" id="Phobius"/>
    </source>
</evidence>
<evidence type="ECO:0000256" key="3">
    <source>
        <dbReference type="ARBA" id="ARBA00022989"/>
    </source>
</evidence>
<dbReference type="AlphaFoldDB" id="A0A2T5VCT1"/>
<sequence>MGLAAAALGLLVQYAMLFAAIYAVTLVVYFATGLALTWVNRRHPERRIQPDRDGSRRMRREIRASMKALATSSALISSGFFAQLNGWTVAPLEASWWSIPVMFVVSMVLFDAWFYWGHRLLHLPALYRFHAPHHASLAPTAWSNDSSTTVDTLIEHGYYFVIWFILPMPAAALFAQRLYDQVSGMIGHAGFEYFASPTARWPSPLICTTFHDLHHSGFRYNFGNFFSLWDRMMGTVDPRYDAMVEEFEHPAAGGKAAVETGEGTHG</sequence>
<comment type="caution">
    <text evidence="7">The sequence shown here is derived from an EMBL/GenBank/DDBJ whole genome shotgun (WGS) entry which is preliminary data.</text>
</comment>
<dbReference type="InterPro" id="IPR050307">
    <property type="entry name" value="Sterol_Desaturase_Related"/>
</dbReference>
<evidence type="ECO:0000313" key="7">
    <source>
        <dbReference type="EMBL" id="PTW61544.1"/>
    </source>
</evidence>
<keyword evidence="8" id="KW-1185">Reference proteome</keyword>
<evidence type="ECO:0000256" key="4">
    <source>
        <dbReference type="ARBA" id="ARBA00023136"/>
    </source>
</evidence>
<feature type="domain" description="Fatty acid hydroxylase" evidence="6">
    <location>
        <begin position="103"/>
        <end position="235"/>
    </location>
</feature>
<dbReference type="RefSeq" id="WP_210203464.1">
    <property type="nucleotide sequence ID" value="NZ_QAYG01000002.1"/>
</dbReference>
<name>A0A2T5VCT1_9HYPH</name>
<protein>
    <submittedName>
        <fullName evidence="7">Sterol desaturase/sphingolipid hydroxylase (Fatty acid hydroxylase superfamily)</fullName>
    </submittedName>
</protein>
<feature type="transmembrane region" description="Helical" evidence="5">
    <location>
        <begin position="12"/>
        <end position="39"/>
    </location>
</feature>
<dbReference type="InterPro" id="IPR006694">
    <property type="entry name" value="Fatty_acid_hydroxylase"/>
</dbReference>
<dbReference type="EMBL" id="QAYG01000002">
    <property type="protein sequence ID" value="PTW61544.1"/>
    <property type="molecule type" value="Genomic_DNA"/>
</dbReference>
<reference evidence="7 8" key="1">
    <citation type="submission" date="2018-04" db="EMBL/GenBank/DDBJ databases">
        <title>Genomic Encyclopedia of Archaeal and Bacterial Type Strains, Phase II (KMG-II): from individual species to whole genera.</title>
        <authorList>
            <person name="Goeker M."/>
        </authorList>
    </citation>
    <scope>NUCLEOTIDE SEQUENCE [LARGE SCALE GENOMIC DNA]</scope>
    <source>
        <strain evidence="7 8">DSM 23382</strain>
    </source>
</reference>
<feature type="transmembrane region" description="Helical" evidence="5">
    <location>
        <begin position="96"/>
        <end position="116"/>
    </location>
</feature>
<gene>
    <name evidence="7" type="ORF">C8N35_102255</name>
</gene>